<feature type="non-terminal residue" evidence="3">
    <location>
        <position position="1"/>
    </location>
</feature>
<name>X0TVD7_9ZZZZ</name>
<dbReference type="InterPro" id="IPR000683">
    <property type="entry name" value="Gfo/Idh/MocA-like_OxRdtase_N"/>
</dbReference>
<dbReference type="Pfam" id="PF22725">
    <property type="entry name" value="GFO_IDH_MocA_C3"/>
    <property type="match status" value="1"/>
</dbReference>
<dbReference type="Gene3D" id="3.40.50.720">
    <property type="entry name" value="NAD(P)-binding Rossmann-like Domain"/>
    <property type="match status" value="1"/>
</dbReference>
<sequence length="374" mass="41218">DSLTINSGVTLVAAADLQLENCQRLFAGVSKAHPDKVDAKTTKLYSGLDGYKQVLDDPDVDVVLLTTSPGFRPLMVQAAVQAGKHVFAEKPVCIDAAGYRACKASHDLAEQNKTAIVTGTQYRRQVNYIAAVEQIRSGAIGEIVNITARYCTGGIWYRPRKEGMSDTEYQLTNWMHFIWLSGDQICEQAVHNIDTFNWVMGENPLSAYASGGRFTRPTDSEMWDSMSVAYEYPNGRTVSFMCRQIPGSQGLNDNVIYGTEGTCQIGAANSGSRIFDRKGKQIWEKEGRIKDAYREEHRALIESIRNETPIVELAQTANSSMVGVLGRVAAYTGKKVTWDFMTTQSTLDLFPKSLTWDGALPSKGYAVPGKTKPV</sequence>
<dbReference type="InterPro" id="IPR050463">
    <property type="entry name" value="Gfo/Idh/MocA_oxidrdct_glycsds"/>
</dbReference>
<accession>X0TVD7</accession>
<dbReference type="InterPro" id="IPR055170">
    <property type="entry name" value="GFO_IDH_MocA-like_dom"/>
</dbReference>
<dbReference type="PANTHER" id="PTHR43818:SF5">
    <property type="entry name" value="OXIDOREDUCTASE FAMILY PROTEIN"/>
    <property type="match status" value="1"/>
</dbReference>
<reference evidence="3" key="1">
    <citation type="journal article" date="2014" name="Front. Microbiol.">
        <title>High frequency of phylogenetically diverse reductive dehalogenase-homologous genes in deep subseafloor sedimentary metagenomes.</title>
        <authorList>
            <person name="Kawai M."/>
            <person name="Futagami T."/>
            <person name="Toyoda A."/>
            <person name="Takaki Y."/>
            <person name="Nishi S."/>
            <person name="Hori S."/>
            <person name="Arai W."/>
            <person name="Tsubouchi T."/>
            <person name="Morono Y."/>
            <person name="Uchiyama I."/>
            <person name="Ito T."/>
            <person name="Fujiyama A."/>
            <person name="Inagaki F."/>
            <person name="Takami H."/>
        </authorList>
    </citation>
    <scope>NUCLEOTIDE SEQUENCE</scope>
    <source>
        <strain evidence="3">Expedition CK06-06</strain>
    </source>
</reference>
<protein>
    <recommendedName>
        <fullName evidence="4">Gfo/Idh/MocA-like oxidoreductase N-terminal domain-containing protein</fullName>
    </recommendedName>
</protein>
<dbReference type="SUPFAM" id="SSF55347">
    <property type="entry name" value="Glyceraldehyde-3-phosphate dehydrogenase-like, C-terminal domain"/>
    <property type="match status" value="1"/>
</dbReference>
<feature type="domain" description="Gfo/Idh/MocA-like oxidoreductase N-terminal" evidence="1">
    <location>
        <begin position="44"/>
        <end position="115"/>
    </location>
</feature>
<dbReference type="AlphaFoldDB" id="X0TVD7"/>
<dbReference type="GO" id="GO:0000166">
    <property type="term" value="F:nucleotide binding"/>
    <property type="evidence" value="ECO:0007669"/>
    <property type="project" value="InterPro"/>
</dbReference>
<evidence type="ECO:0000313" key="3">
    <source>
        <dbReference type="EMBL" id="GAF80080.1"/>
    </source>
</evidence>
<proteinExistence type="predicted"/>
<evidence type="ECO:0000259" key="2">
    <source>
        <dbReference type="Pfam" id="PF22725"/>
    </source>
</evidence>
<dbReference type="InterPro" id="IPR036291">
    <property type="entry name" value="NAD(P)-bd_dom_sf"/>
</dbReference>
<dbReference type="Pfam" id="PF01408">
    <property type="entry name" value="GFO_IDH_MocA"/>
    <property type="match status" value="1"/>
</dbReference>
<dbReference type="Gene3D" id="3.30.360.10">
    <property type="entry name" value="Dihydrodipicolinate Reductase, domain 2"/>
    <property type="match status" value="1"/>
</dbReference>
<organism evidence="3">
    <name type="scientific">marine sediment metagenome</name>
    <dbReference type="NCBI Taxonomy" id="412755"/>
    <lineage>
        <taxon>unclassified sequences</taxon>
        <taxon>metagenomes</taxon>
        <taxon>ecological metagenomes</taxon>
    </lineage>
</organism>
<feature type="domain" description="GFO/IDH/MocA-like oxidoreductase" evidence="2">
    <location>
        <begin position="130"/>
        <end position="262"/>
    </location>
</feature>
<comment type="caution">
    <text evidence="3">The sequence shown here is derived from an EMBL/GenBank/DDBJ whole genome shotgun (WGS) entry which is preliminary data.</text>
</comment>
<evidence type="ECO:0000259" key="1">
    <source>
        <dbReference type="Pfam" id="PF01408"/>
    </source>
</evidence>
<dbReference type="SUPFAM" id="SSF51735">
    <property type="entry name" value="NAD(P)-binding Rossmann-fold domains"/>
    <property type="match status" value="1"/>
</dbReference>
<gene>
    <name evidence="3" type="ORF">S01H1_03774</name>
</gene>
<dbReference type="EMBL" id="BARS01002033">
    <property type="protein sequence ID" value="GAF80080.1"/>
    <property type="molecule type" value="Genomic_DNA"/>
</dbReference>
<evidence type="ECO:0008006" key="4">
    <source>
        <dbReference type="Google" id="ProtNLM"/>
    </source>
</evidence>
<dbReference type="PANTHER" id="PTHR43818">
    <property type="entry name" value="BCDNA.GH03377"/>
    <property type="match status" value="1"/>
</dbReference>